<evidence type="ECO:0000256" key="13">
    <source>
        <dbReference type="ARBA" id="ARBA00023204"/>
    </source>
</evidence>
<dbReference type="GO" id="GO:0043138">
    <property type="term" value="F:3'-5' DNA helicase activity"/>
    <property type="evidence" value="ECO:0007669"/>
    <property type="project" value="UniProtKB-EC"/>
</dbReference>
<dbReference type="PANTHER" id="PTHR13710:SF105">
    <property type="entry name" value="ATP-DEPENDENT DNA HELICASE Q1"/>
    <property type="match status" value="1"/>
</dbReference>
<dbReference type="GO" id="GO:0005694">
    <property type="term" value="C:chromosome"/>
    <property type="evidence" value="ECO:0007669"/>
    <property type="project" value="TreeGrafter"/>
</dbReference>
<protein>
    <recommendedName>
        <fullName evidence="16">DNA helicase RecQ</fullName>
        <ecNumber evidence="16">5.6.2.4</ecNumber>
    </recommendedName>
</protein>
<evidence type="ECO:0000256" key="14">
    <source>
        <dbReference type="ARBA" id="ARBA00023235"/>
    </source>
</evidence>
<comment type="caution">
    <text evidence="20">The sequence shown here is derived from an EMBL/GenBank/DDBJ whole genome shotgun (WGS) entry which is preliminary data.</text>
</comment>
<evidence type="ECO:0000256" key="6">
    <source>
        <dbReference type="ARBA" id="ARBA00022763"/>
    </source>
</evidence>
<dbReference type="CDD" id="cd17920">
    <property type="entry name" value="DEXHc_RecQ"/>
    <property type="match status" value="1"/>
</dbReference>
<keyword evidence="13" id="KW-0234">DNA repair</keyword>
<dbReference type="SMART" id="SM00487">
    <property type="entry name" value="DEXDc"/>
    <property type="match status" value="1"/>
</dbReference>
<feature type="domain" description="HRDC" evidence="17">
    <location>
        <begin position="519"/>
        <end position="595"/>
    </location>
</feature>
<evidence type="ECO:0000256" key="4">
    <source>
        <dbReference type="ARBA" id="ARBA00022723"/>
    </source>
</evidence>
<dbReference type="GO" id="GO:0005737">
    <property type="term" value="C:cytoplasm"/>
    <property type="evidence" value="ECO:0007669"/>
    <property type="project" value="TreeGrafter"/>
</dbReference>
<evidence type="ECO:0000313" key="20">
    <source>
        <dbReference type="EMBL" id="EQB40518.1"/>
    </source>
</evidence>
<evidence type="ECO:0000256" key="2">
    <source>
        <dbReference type="ARBA" id="ARBA00001947"/>
    </source>
</evidence>
<dbReference type="Pfam" id="PF00570">
    <property type="entry name" value="HRDC"/>
    <property type="match status" value="1"/>
</dbReference>
<name>T0L3U1_9BACT</name>
<dbReference type="GO" id="GO:0005524">
    <property type="term" value="F:ATP binding"/>
    <property type="evidence" value="ECO:0007669"/>
    <property type="project" value="UniProtKB-KW"/>
</dbReference>
<evidence type="ECO:0000256" key="1">
    <source>
        <dbReference type="ARBA" id="ARBA00001946"/>
    </source>
</evidence>
<evidence type="ECO:0000256" key="3">
    <source>
        <dbReference type="ARBA" id="ARBA00005446"/>
    </source>
</evidence>
<dbReference type="InterPro" id="IPR044876">
    <property type="entry name" value="HRDC_dom_sf"/>
</dbReference>
<dbReference type="InterPro" id="IPR027417">
    <property type="entry name" value="P-loop_NTPase"/>
</dbReference>
<reference evidence="20 21" key="1">
    <citation type="submission" date="2013-07" db="EMBL/GenBank/DDBJ databases">
        <title>Sulfurimonas hongkongensis AST-10 Genome Sequencing.</title>
        <authorList>
            <person name="Cai L."/>
            <person name="Zhang T."/>
        </authorList>
    </citation>
    <scope>NUCLEOTIDE SEQUENCE [LARGE SCALE GENOMIC DNA]</scope>
    <source>
        <strain evidence="20 21">AST-10</strain>
    </source>
</reference>
<dbReference type="GO" id="GO:0006260">
    <property type="term" value="P:DNA replication"/>
    <property type="evidence" value="ECO:0007669"/>
    <property type="project" value="InterPro"/>
</dbReference>
<dbReference type="OrthoDB" id="9760034at2"/>
<comment type="cofactor">
    <cofactor evidence="1">
        <name>Mg(2+)</name>
        <dbReference type="ChEBI" id="CHEBI:18420"/>
    </cofactor>
</comment>
<feature type="domain" description="Helicase C-terminal" evidence="19">
    <location>
        <begin position="218"/>
        <end position="364"/>
    </location>
</feature>
<evidence type="ECO:0000256" key="9">
    <source>
        <dbReference type="ARBA" id="ARBA00022833"/>
    </source>
</evidence>
<dbReference type="InterPro" id="IPR036390">
    <property type="entry name" value="WH_DNA-bd_sf"/>
</dbReference>
<dbReference type="SMART" id="SM00956">
    <property type="entry name" value="RQC"/>
    <property type="match status" value="1"/>
</dbReference>
<dbReference type="SUPFAM" id="SSF47819">
    <property type="entry name" value="HRDC-like"/>
    <property type="match status" value="1"/>
</dbReference>
<evidence type="ECO:0000256" key="8">
    <source>
        <dbReference type="ARBA" id="ARBA00022806"/>
    </source>
</evidence>
<dbReference type="GO" id="GO:0000724">
    <property type="term" value="P:double-strand break repair via homologous recombination"/>
    <property type="evidence" value="ECO:0007669"/>
    <property type="project" value="TreeGrafter"/>
</dbReference>
<dbReference type="NCBIfam" id="TIGR00614">
    <property type="entry name" value="recQ_fam"/>
    <property type="match status" value="1"/>
</dbReference>
<evidence type="ECO:0000256" key="16">
    <source>
        <dbReference type="NCBIfam" id="TIGR01389"/>
    </source>
</evidence>
<dbReference type="STRING" id="1172190.M947_01585"/>
<dbReference type="InterPro" id="IPR010997">
    <property type="entry name" value="HRDC-like_sf"/>
</dbReference>
<gene>
    <name evidence="20" type="ORF">M947_01585</name>
</gene>
<dbReference type="PATRIC" id="fig|1172190.3.peg.306"/>
<dbReference type="FunFam" id="3.40.50.300:FF:000296">
    <property type="entry name" value="ATP-dependent DNA helicase RecQ"/>
    <property type="match status" value="1"/>
</dbReference>
<dbReference type="InterPro" id="IPR032284">
    <property type="entry name" value="RecQ_Zn-bd"/>
</dbReference>
<dbReference type="SMART" id="SM00490">
    <property type="entry name" value="HELICc"/>
    <property type="match status" value="1"/>
</dbReference>
<feature type="domain" description="Helicase ATP-binding" evidence="18">
    <location>
        <begin position="25"/>
        <end position="193"/>
    </location>
</feature>
<dbReference type="PROSITE" id="PS51192">
    <property type="entry name" value="HELICASE_ATP_BIND_1"/>
    <property type="match status" value="1"/>
</dbReference>
<dbReference type="FunFam" id="1.10.150.80:FF:000002">
    <property type="entry name" value="ATP-dependent DNA helicase RecQ"/>
    <property type="match status" value="1"/>
</dbReference>
<dbReference type="Pfam" id="PF09382">
    <property type="entry name" value="RQC"/>
    <property type="match status" value="1"/>
</dbReference>
<dbReference type="EMBL" id="AUPZ01000002">
    <property type="protein sequence ID" value="EQB40518.1"/>
    <property type="molecule type" value="Genomic_DNA"/>
</dbReference>
<dbReference type="Gene3D" id="1.10.150.80">
    <property type="entry name" value="HRDC domain"/>
    <property type="match status" value="1"/>
</dbReference>
<dbReference type="RefSeq" id="WP_021286598.1">
    <property type="nucleotide sequence ID" value="NZ_AUPZ01000002.1"/>
</dbReference>
<evidence type="ECO:0000256" key="10">
    <source>
        <dbReference type="ARBA" id="ARBA00022840"/>
    </source>
</evidence>
<dbReference type="InterPro" id="IPR011545">
    <property type="entry name" value="DEAD/DEAH_box_helicase_dom"/>
</dbReference>
<comment type="cofactor">
    <cofactor evidence="2">
        <name>Zn(2+)</name>
        <dbReference type="ChEBI" id="CHEBI:29105"/>
    </cofactor>
</comment>
<keyword evidence="10" id="KW-0067">ATP-binding</keyword>
<dbReference type="GO" id="GO:0016787">
    <property type="term" value="F:hydrolase activity"/>
    <property type="evidence" value="ECO:0007669"/>
    <property type="project" value="UniProtKB-KW"/>
</dbReference>
<dbReference type="InterPro" id="IPR036388">
    <property type="entry name" value="WH-like_DNA-bd_sf"/>
</dbReference>
<evidence type="ECO:0000256" key="5">
    <source>
        <dbReference type="ARBA" id="ARBA00022741"/>
    </source>
</evidence>
<dbReference type="GO" id="GO:0043590">
    <property type="term" value="C:bacterial nucleoid"/>
    <property type="evidence" value="ECO:0007669"/>
    <property type="project" value="UniProtKB-ARBA"/>
</dbReference>
<dbReference type="InterPro" id="IPR002121">
    <property type="entry name" value="HRDC_dom"/>
</dbReference>
<dbReference type="GO" id="GO:0009378">
    <property type="term" value="F:four-way junction helicase activity"/>
    <property type="evidence" value="ECO:0007669"/>
    <property type="project" value="TreeGrafter"/>
</dbReference>
<dbReference type="InterPro" id="IPR001650">
    <property type="entry name" value="Helicase_C-like"/>
</dbReference>
<keyword evidence="8 20" id="KW-0347">Helicase</keyword>
<dbReference type="Gene3D" id="1.10.10.10">
    <property type="entry name" value="Winged helix-like DNA-binding domain superfamily/Winged helix DNA-binding domain"/>
    <property type="match status" value="1"/>
</dbReference>
<dbReference type="Proteomes" id="UP000015520">
    <property type="component" value="Unassembled WGS sequence"/>
</dbReference>
<evidence type="ECO:0000313" key="21">
    <source>
        <dbReference type="Proteomes" id="UP000015520"/>
    </source>
</evidence>
<dbReference type="PROSITE" id="PS51194">
    <property type="entry name" value="HELICASE_CTER"/>
    <property type="match status" value="1"/>
</dbReference>
<evidence type="ECO:0000259" key="17">
    <source>
        <dbReference type="PROSITE" id="PS50967"/>
    </source>
</evidence>
<dbReference type="SUPFAM" id="SSF52540">
    <property type="entry name" value="P-loop containing nucleoside triphosphate hydrolases"/>
    <property type="match status" value="1"/>
</dbReference>
<dbReference type="PROSITE" id="PS50967">
    <property type="entry name" value="HRDC"/>
    <property type="match status" value="1"/>
</dbReference>
<keyword evidence="9" id="KW-0862">Zinc</keyword>
<accession>T0L3U1</accession>
<keyword evidence="11" id="KW-0238">DNA-binding</keyword>
<comment type="catalytic activity">
    <reaction evidence="15">
        <text>Couples ATP hydrolysis with the unwinding of duplex DNA by translocating in the 3'-5' direction.</text>
        <dbReference type="EC" id="5.6.2.4"/>
    </reaction>
</comment>
<dbReference type="AlphaFoldDB" id="T0L3U1"/>
<dbReference type="SMART" id="SM00341">
    <property type="entry name" value="HRDC"/>
    <property type="match status" value="1"/>
</dbReference>
<keyword evidence="14" id="KW-0413">Isomerase</keyword>
<comment type="similarity">
    <text evidence="3">Belongs to the helicase family. RecQ subfamily.</text>
</comment>
<dbReference type="Pfam" id="PF00270">
    <property type="entry name" value="DEAD"/>
    <property type="match status" value="1"/>
</dbReference>
<evidence type="ECO:0000256" key="15">
    <source>
        <dbReference type="ARBA" id="ARBA00034617"/>
    </source>
</evidence>
<evidence type="ECO:0000256" key="7">
    <source>
        <dbReference type="ARBA" id="ARBA00022801"/>
    </source>
</evidence>
<dbReference type="Gene3D" id="3.40.50.300">
    <property type="entry name" value="P-loop containing nucleotide triphosphate hydrolases"/>
    <property type="match status" value="2"/>
</dbReference>
<evidence type="ECO:0000259" key="19">
    <source>
        <dbReference type="PROSITE" id="PS51194"/>
    </source>
</evidence>
<evidence type="ECO:0000256" key="11">
    <source>
        <dbReference type="ARBA" id="ARBA00023125"/>
    </source>
</evidence>
<proteinExistence type="inferred from homology"/>
<dbReference type="GO" id="GO:0046872">
    <property type="term" value="F:metal ion binding"/>
    <property type="evidence" value="ECO:0007669"/>
    <property type="project" value="UniProtKB-KW"/>
</dbReference>
<dbReference type="Pfam" id="PF16124">
    <property type="entry name" value="RecQ_Zn_bind"/>
    <property type="match status" value="1"/>
</dbReference>
<keyword evidence="6" id="KW-0227">DNA damage</keyword>
<dbReference type="GO" id="GO:0009432">
    <property type="term" value="P:SOS response"/>
    <property type="evidence" value="ECO:0007669"/>
    <property type="project" value="UniProtKB-UniRule"/>
</dbReference>
<keyword evidence="21" id="KW-1185">Reference proteome</keyword>
<keyword evidence="4" id="KW-0479">Metal-binding</keyword>
<dbReference type="InterPro" id="IPR006293">
    <property type="entry name" value="DNA_helicase_ATP-dep_RecQ_bac"/>
</dbReference>
<sequence length="595" mass="67743">MSLRDKLLKRVFGHESFKNYQEQAVEAILQKRDLITILPTGGGKSLCYQLPSLMMDGVTIVISPLIALMQDQVYALKKNGIKAEMINSSQDFNEIQGITARLLANDIKLLYIAPERLSANGFVELLKRVEINFFVVDEAHCVSEWGHEFRADYRNLSMLKEIFSNVSIAAFTATATHKVQEDIVKTLKLSNALSLRAKTLRENLTISSQQRLGNGRAQLLDFISKHKSKCGVIYAFSRKDVEAVAGFLKTKGYKVGAYHAGFSSEVRERVYKEFIYEEVDIIVATIAFGMGIDKSNIRFVVHMSMPKTVENYYQEIGRAGRDGLSAETLLLYSKGDDLKMRSFIDVLENKEYKELLYNKLKKMYSYANSSECRHKLIAKYFDDEIDSCEDVCDNCRRGSVEKVDITTEAQKLLSCIYRCEQRFGLTHLIDVLRGSKAKRVLEFGHDKLSVYGRGEDISKDIWSAIGDRLFELDAIEIGEFRAIKLKKYGADILKGLVKVEIDKHKMQLKSKRAKKESLTTADDEIFEKFRTLRAKIATKDEVPAYIVFSDKTLVDFINKLPQTKDEMLGVNGVGEVKFERYGEEFLALCREIKTL</sequence>
<keyword evidence="7" id="KW-0378">Hydrolase</keyword>
<dbReference type="PANTHER" id="PTHR13710">
    <property type="entry name" value="DNA HELICASE RECQ FAMILY MEMBER"/>
    <property type="match status" value="1"/>
</dbReference>
<dbReference type="InterPro" id="IPR014001">
    <property type="entry name" value="Helicase_ATP-bd"/>
</dbReference>
<organism evidence="20 21">
    <name type="scientific">Sulfurimonas hongkongensis</name>
    <dbReference type="NCBI Taxonomy" id="1172190"/>
    <lineage>
        <taxon>Bacteria</taxon>
        <taxon>Pseudomonadati</taxon>
        <taxon>Campylobacterota</taxon>
        <taxon>Epsilonproteobacteria</taxon>
        <taxon>Campylobacterales</taxon>
        <taxon>Sulfurimonadaceae</taxon>
        <taxon>Sulfurimonas</taxon>
    </lineage>
</organism>
<keyword evidence="12" id="KW-0233">DNA recombination</keyword>
<dbReference type="NCBIfam" id="TIGR01389">
    <property type="entry name" value="recQ"/>
    <property type="match status" value="1"/>
</dbReference>
<dbReference type="InterPro" id="IPR018982">
    <property type="entry name" value="RQC_domain"/>
</dbReference>
<dbReference type="InterPro" id="IPR004589">
    <property type="entry name" value="DNA_helicase_ATP-dep_RecQ"/>
</dbReference>
<dbReference type="Pfam" id="PF00271">
    <property type="entry name" value="Helicase_C"/>
    <property type="match status" value="1"/>
</dbReference>
<evidence type="ECO:0000259" key="18">
    <source>
        <dbReference type="PROSITE" id="PS51192"/>
    </source>
</evidence>
<evidence type="ECO:0000256" key="12">
    <source>
        <dbReference type="ARBA" id="ARBA00023172"/>
    </source>
</evidence>
<dbReference type="SUPFAM" id="SSF46785">
    <property type="entry name" value="Winged helix' DNA-binding domain"/>
    <property type="match status" value="1"/>
</dbReference>
<dbReference type="eggNOG" id="COG0514">
    <property type="taxonomic scope" value="Bacteria"/>
</dbReference>
<dbReference type="EC" id="5.6.2.4" evidence="16"/>
<keyword evidence="5" id="KW-0547">Nucleotide-binding</keyword>
<dbReference type="GO" id="GO:0003677">
    <property type="term" value="F:DNA binding"/>
    <property type="evidence" value="ECO:0007669"/>
    <property type="project" value="UniProtKB-KW"/>
</dbReference>